<keyword evidence="1" id="KW-1133">Transmembrane helix</keyword>
<keyword evidence="1" id="KW-0812">Transmembrane</keyword>
<accession>A0AA45C899</accession>
<feature type="transmembrane region" description="Helical" evidence="1">
    <location>
        <begin position="190"/>
        <end position="211"/>
    </location>
</feature>
<sequence length="300" mass="33446">MNKPKSVGGQAVIEGVMMKAINTVVAVKKTNGKVAVKRIKDKSWGIIEKIPFIRGFFVLLHAMITGMGALSYSAKMSGEEEEEFTKKDMIFSIILAFIVATFGFGVLPVIIAKPFNIQSEFWFAFFEGIVRGFLVIGYIAAIARMKDIKRVFEYHGAEHKSVYNYESNKDLKVENARVFTTLHPRCGTSFILITVFASIIVFSISGGLGFNTIWEKIISRIVLLPLVAGVAYEFQRLTAKIIDNPIGKILAYPGLMLQKITTNEPDDEQLKIALISLKFALDESFDGETEVELNHFEEAA</sequence>
<comment type="caution">
    <text evidence="2">The sequence shown here is derived from an EMBL/GenBank/DDBJ whole genome shotgun (WGS) entry which is preliminary data.</text>
</comment>
<feature type="transmembrane region" description="Helical" evidence="1">
    <location>
        <begin position="121"/>
        <end position="143"/>
    </location>
</feature>
<dbReference type="Proteomes" id="UP000245921">
    <property type="component" value="Unassembled WGS sequence"/>
</dbReference>
<gene>
    <name evidence="2" type="ORF">C7380_10368</name>
</gene>
<feature type="transmembrane region" description="Helical" evidence="1">
    <location>
        <begin position="52"/>
        <end position="72"/>
    </location>
</feature>
<dbReference type="AlphaFoldDB" id="A0AA45C899"/>
<keyword evidence="1" id="KW-0472">Membrane</keyword>
<dbReference type="PANTHER" id="PTHR42867:SF1">
    <property type="entry name" value="MEMBRANE PROTEIN-RELATED"/>
    <property type="match status" value="1"/>
</dbReference>
<dbReference type="EMBL" id="QGGI01000003">
    <property type="protein sequence ID" value="PWJ95890.1"/>
    <property type="molecule type" value="Genomic_DNA"/>
</dbReference>
<proteinExistence type="predicted"/>
<feature type="transmembrane region" description="Helical" evidence="1">
    <location>
        <begin position="93"/>
        <end position="115"/>
    </location>
</feature>
<dbReference type="RefSeq" id="WP_109604008.1">
    <property type="nucleotide sequence ID" value="NZ_QGGI01000003.1"/>
</dbReference>
<dbReference type="InterPro" id="IPR010787">
    <property type="entry name" value="DUF1385"/>
</dbReference>
<reference evidence="2 3" key="1">
    <citation type="submission" date="2018-05" db="EMBL/GenBank/DDBJ databases">
        <title>Genomic Encyclopedia of Type Strains, Phase IV (KMG-IV): sequencing the most valuable type-strain genomes for metagenomic binning, comparative biology and taxonomic classification.</title>
        <authorList>
            <person name="Goeker M."/>
        </authorList>
    </citation>
    <scope>NUCLEOTIDE SEQUENCE [LARGE SCALE GENOMIC DNA]</scope>
    <source>
        <strain evidence="2 3">DSM 24906</strain>
    </source>
</reference>
<dbReference type="Pfam" id="PF07136">
    <property type="entry name" value="DUF1385"/>
    <property type="match status" value="1"/>
</dbReference>
<organism evidence="2 3">
    <name type="scientific">Oceanotoga teriensis</name>
    <dbReference type="NCBI Taxonomy" id="515440"/>
    <lineage>
        <taxon>Bacteria</taxon>
        <taxon>Thermotogati</taxon>
        <taxon>Thermotogota</taxon>
        <taxon>Thermotogae</taxon>
        <taxon>Petrotogales</taxon>
        <taxon>Petrotogaceae</taxon>
        <taxon>Oceanotoga</taxon>
    </lineage>
</organism>
<name>A0AA45C899_9BACT</name>
<evidence type="ECO:0000313" key="2">
    <source>
        <dbReference type="EMBL" id="PWJ95890.1"/>
    </source>
</evidence>
<protein>
    <submittedName>
        <fullName evidence="2">Uncharacterized protein YqhQ</fullName>
    </submittedName>
</protein>
<evidence type="ECO:0000256" key="1">
    <source>
        <dbReference type="SAM" id="Phobius"/>
    </source>
</evidence>
<evidence type="ECO:0000313" key="3">
    <source>
        <dbReference type="Proteomes" id="UP000245921"/>
    </source>
</evidence>
<dbReference type="PANTHER" id="PTHR42867">
    <property type="entry name" value="MEMBRANE PROTEIN-RELATED"/>
    <property type="match status" value="1"/>
</dbReference>
<keyword evidence="3" id="KW-1185">Reference proteome</keyword>